<proteinExistence type="predicted"/>
<keyword evidence="3" id="KW-1185">Reference proteome</keyword>
<sequence length="93" mass="10254">MQEARRRAGLRWAPTPWSVNAEVAGSHLRQGALRLPTGVRAPLDRALERGLLTLRGYDRVLRLAWTMADLAGVDSPGHDELGRALFLKKGLIS</sequence>
<dbReference type="EMBL" id="BMCM01000003">
    <property type="protein sequence ID" value="GGD76421.1"/>
    <property type="molecule type" value="Genomic_DNA"/>
</dbReference>
<evidence type="ECO:0000313" key="3">
    <source>
        <dbReference type="Proteomes" id="UP000629365"/>
    </source>
</evidence>
<name>A0ABQ1RQV2_9MICO</name>
<feature type="domain" description="Mg chelatase-related protein C-terminal" evidence="1">
    <location>
        <begin position="2"/>
        <end position="86"/>
    </location>
</feature>
<reference evidence="3" key="1">
    <citation type="journal article" date="2019" name="Int. J. Syst. Evol. Microbiol.">
        <title>The Global Catalogue of Microorganisms (GCM) 10K type strain sequencing project: providing services to taxonomists for standard genome sequencing and annotation.</title>
        <authorList>
            <consortium name="The Broad Institute Genomics Platform"/>
            <consortium name="The Broad Institute Genome Sequencing Center for Infectious Disease"/>
            <person name="Wu L."/>
            <person name="Ma J."/>
        </authorList>
    </citation>
    <scope>NUCLEOTIDE SEQUENCE [LARGE SCALE GENOMIC DNA]</scope>
    <source>
        <strain evidence="3">CCM 7640</strain>
    </source>
</reference>
<dbReference type="InterPro" id="IPR025158">
    <property type="entry name" value="Mg_chelat-rel_C"/>
</dbReference>
<gene>
    <name evidence="2" type="ORF">GCM10007269_19320</name>
</gene>
<comment type="caution">
    <text evidence="2">The sequence shown here is derived from an EMBL/GenBank/DDBJ whole genome shotgun (WGS) entry which is preliminary data.</text>
</comment>
<evidence type="ECO:0000313" key="2">
    <source>
        <dbReference type="EMBL" id="GGD76421.1"/>
    </source>
</evidence>
<dbReference type="Pfam" id="PF13335">
    <property type="entry name" value="Mg_chelatase_C"/>
    <property type="match status" value="1"/>
</dbReference>
<accession>A0ABQ1RQV2</accession>
<dbReference type="Proteomes" id="UP000629365">
    <property type="component" value="Unassembled WGS sequence"/>
</dbReference>
<evidence type="ECO:0000259" key="1">
    <source>
        <dbReference type="Pfam" id="PF13335"/>
    </source>
</evidence>
<organism evidence="2 3">
    <name type="scientific">Microbacterium murale</name>
    <dbReference type="NCBI Taxonomy" id="1081040"/>
    <lineage>
        <taxon>Bacteria</taxon>
        <taxon>Bacillati</taxon>
        <taxon>Actinomycetota</taxon>
        <taxon>Actinomycetes</taxon>
        <taxon>Micrococcales</taxon>
        <taxon>Microbacteriaceae</taxon>
        <taxon>Microbacterium</taxon>
    </lineage>
</organism>
<protein>
    <recommendedName>
        <fullName evidence="1">Mg chelatase-related protein C-terminal domain-containing protein</fullName>
    </recommendedName>
</protein>